<keyword evidence="6" id="KW-1185">Reference proteome</keyword>
<dbReference type="SUPFAM" id="SSF48726">
    <property type="entry name" value="Immunoglobulin"/>
    <property type="match status" value="2"/>
</dbReference>
<reference evidence="5" key="2">
    <citation type="submission" date="2025-08" db="UniProtKB">
        <authorList>
            <consortium name="Ensembl"/>
        </authorList>
    </citation>
    <scope>IDENTIFICATION</scope>
</reference>
<dbReference type="SMART" id="SM00408">
    <property type="entry name" value="IGc2"/>
    <property type="match status" value="2"/>
</dbReference>
<dbReference type="AlphaFoldDB" id="A0A665UYJ7"/>
<dbReference type="InterPro" id="IPR003598">
    <property type="entry name" value="Ig_sub2"/>
</dbReference>
<dbReference type="Proteomes" id="UP000472264">
    <property type="component" value="Chromosome 1"/>
</dbReference>
<dbReference type="InterPro" id="IPR007110">
    <property type="entry name" value="Ig-like_dom"/>
</dbReference>
<name>A0A665UYJ7_ECHNA</name>
<dbReference type="SMART" id="SM00409">
    <property type="entry name" value="IG"/>
    <property type="match status" value="3"/>
</dbReference>
<evidence type="ECO:0000256" key="1">
    <source>
        <dbReference type="ARBA" id="ARBA00022729"/>
    </source>
</evidence>
<reference evidence="5" key="3">
    <citation type="submission" date="2025-09" db="UniProtKB">
        <authorList>
            <consortium name="Ensembl"/>
        </authorList>
    </citation>
    <scope>IDENTIFICATION</scope>
</reference>
<dbReference type="Ensembl" id="ENSENLT00000025226.1">
    <property type="protein sequence ID" value="ENSENLP00000024430.1"/>
    <property type="gene ID" value="ENSENLG00000011055.1"/>
</dbReference>
<proteinExistence type="predicted"/>
<keyword evidence="3" id="KW-0472">Membrane</keyword>
<feature type="domain" description="Ig-like" evidence="4">
    <location>
        <begin position="109"/>
        <end position="215"/>
    </location>
</feature>
<evidence type="ECO:0000256" key="3">
    <source>
        <dbReference type="SAM" id="Phobius"/>
    </source>
</evidence>
<keyword evidence="3" id="KW-1133">Transmembrane helix</keyword>
<dbReference type="CDD" id="cd00096">
    <property type="entry name" value="Ig"/>
    <property type="match status" value="2"/>
</dbReference>
<keyword evidence="3" id="KW-0812">Transmembrane</keyword>
<dbReference type="GO" id="GO:0006955">
    <property type="term" value="P:immune response"/>
    <property type="evidence" value="ECO:0007669"/>
    <property type="project" value="TreeGrafter"/>
</dbReference>
<dbReference type="PANTHER" id="PTHR11481">
    <property type="entry name" value="IMMUNOGLOBULIN FC RECEPTOR"/>
    <property type="match status" value="1"/>
</dbReference>
<keyword evidence="1" id="KW-0732">Signal</keyword>
<dbReference type="InterPro" id="IPR036179">
    <property type="entry name" value="Ig-like_dom_sf"/>
</dbReference>
<feature type="transmembrane region" description="Helical" evidence="3">
    <location>
        <begin position="417"/>
        <end position="442"/>
    </location>
</feature>
<evidence type="ECO:0000256" key="2">
    <source>
        <dbReference type="ARBA" id="ARBA00023157"/>
    </source>
</evidence>
<dbReference type="InterPro" id="IPR050488">
    <property type="entry name" value="Ig_Fc_receptor"/>
</dbReference>
<feature type="domain" description="Ig-like" evidence="4">
    <location>
        <begin position="305"/>
        <end position="401"/>
    </location>
</feature>
<evidence type="ECO:0000259" key="4">
    <source>
        <dbReference type="PROSITE" id="PS50835"/>
    </source>
</evidence>
<dbReference type="InterPro" id="IPR003599">
    <property type="entry name" value="Ig_sub"/>
</dbReference>
<dbReference type="Pfam" id="PF13927">
    <property type="entry name" value="Ig_3"/>
    <property type="match status" value="1"/>
</dbReference>
<dbReference type="Gene3D" id="2.60.40.10">
    <property type="entry name" value="Immunoglobulins"/>
    <property type="match status" value="2"/>
</dbReference>
<reference evidence="5" key="1">
    <citation type="submission" date="2021-04" db="EMBL/GenBank/DDBJ databases">
        <authorList>
            <consortium name="Wellcome Sanger Institute Data Sharing"/>
        </authorList>
    </citation>
    <scope>NUCLEOTIDE SEQUENCE [LARGE SCALE GENOMIC DNA]</scope>
</reference>
<protein>
    <submittedName>
        <fullName evidence="5">Si:dkey-93h22.7</fullName>
    </submittedName>
</protein>
<dbReference type="GO" id="GO:0004888">
    <property type="term" value="F:transmembrane signaling receptor activity"/>
    <property type="evidence" value="ECO:0007669"/>
    <property type="project" value="TreeGrafter"/>
</dbReference>
<evidence type="ECO:0000313" key="6">
    <source>
        <dbReference type="Proteomes" id="UP000472264"/>
    </source>
</evidence>
<dbReference type="GO" id="GO:0007166">
    <property type="term" value="P:cell surface receptor signaling pathway"/>
    <property type="evidence" value="ECO:0007669"/>
    <property type="project" value="TreeGrafter"/>
</dbReference>
<dbReference type="PANTHER" id="PTHR11481:SF60">
    <property type="entry name" value="IG-LIKE DOMAIN-CONTAINING PROTEIN"/>
    <property type="match status" value="1"/>
</dbReference>
<dbReference type="PROSITE" id="PS50835">
    <property type="entry name" value="IG_LIKE"/>
    <property type="match status" value="2"/>
</dbReference>
<accession>A0A665UYJ7</accession>
<dbReference type="InParanoid" id="A0A665UYJ7"/>
<keyword evidence="2" id="KW-1015">Disulfide bond</keyword>
<dbReference type="OMA" id="AGNHVSY"/>
<evidence type="ECO:0000313" key="5">
    <source>
        <dbReference type="Ensembl" id="ENSENLP00000024430.1"/>
    </source>
</evidence>
<dbReference type="InterPro" id="IPR013783">
    <property type="entry name" value="Ig-like_fold"/>
</dbReference>
<organism evidence="5 6">
    <name type="scientific">Echeneis naucrates</name>
    <name type="common">Live sharksucker</name>
    <dbReference type="NCBI Taxonomy" id="173247"/>
    <lineage>
        <taxon>Eukaryota</taxon>
        <taxon>Metazoa</taxon>
        <taxon>Chordata</taxon>
        <taxon>Craniata</taxon>
        <taxon>Vertebrata</taxon>
        <taxon>Euteleostomi</taxon>
        <taxon>Actinopterygii</taxon>
        <taxon>Neopterygii</taxon>
        <taxon>Teleostei</taxon>
        <taxon>Neoteleostei</taxon>
        <taxon>Acanthomorphata</taxon>
        <taxon>Carangaria</taxon>
        <taxon>Carangiformes</taxon>
        <taxon>Echeneidae</taxon>
        <taxon>Echeneis</taxon>
    </lineage>
</organism>
<dbReference type="GO" id="GO:0009897">
    <property type="term" value="C:external side of plasma membrane"/>
    <property type="evidence" value="ECO:0007669"/>
    <property type="project" value="TreeGrafter"/>
</dbReference>
<sequence>MFASLFAITLGKIINTCCTTVRSSQTLLGKPQLSGPSEALVKDIIDFTCEVQSQLKNESILLKGHREKPLGFYTSMHGEPGIIPFVIKPSHEGDLECVARPQNVSTIEPTVSSTHNLRVVEPVDNAQIIILSDPKKVFEGQSLKLRCHLQAGNHVSYKWLLNDRLISPSPGVNLSNGHLLIERTTSEHSGSYKCEASNKFNKTVFTAVSPEVEITVTDLVSAPDISFTVSKESAHIYSAVVTCQSTKGTPPITFSLYNNENLVATMTSDDRNAIFKVPLVLDQHLGYLKCAANNTNQTVYGHWLPLDVVSVGGRVRIHLDTDVAENFAVIGVRLYCEVERGSHARYQWFLNHTLLHQRGSFYYVVNQRPEQSILLLAVERHSAGTYHCEASNSFDNTTVISSSRLYLDKKVLNHVPVLVAAVIFGCFTLLILLISICCGIALSRLLLQDVTEYNEDDGVMETDSGDELDRNSCGQ</sequence>